<dbReference type="OrthoDB" id="7339934at2"/>
<keyword evidence="2" id="KW-0238">DNA-binding</keyword>
<dbReference type="InterPro" id="IPR011663">
    <property type="entry name" value="UTRA"/>
</dbReference>
<dbReference type="SMART" id="SM00866">
    <property type="entry name" value="UTRA"/>
    <property type="match status" value="1"/>
</dbReference>
<dbReference type="InterPro" id="IPR036390">
    <property type="entry name" value="WH_DNA-bd_sf"/>
</dbReference>
<dbReference type="Gene3D" id="1.10.10.10">
    <property type="entry name" value="Winged helix-like DNA-binding domain superfamily/Winged helix DNA-binding domain"/>
    <property type="match status" value="1"/>
</dbReference>
<accession>A0A502EPA1</accession>
<dbReference type="PANTHER" id="PTHR44846">
    <property type="entry name" value="MANNOSYL-D-GLYCERATE TRANSPORT/METABOLISM SYSTEM REPRESSOR MNGR-RELATED"/>
    <property type="match status" value="1"/>
</dbReference>
<keyword evidence="6" id="KW-1185">Reference proteome</keyword>
<comment type="caution">
    <text evidence="5">The sequence shown here is derived from an EMBL/GenBank/DDBJ whole genome shotgun (WGS) entry which is preliminary data.</text>
</comment>
<dbReference type="SUPFAM" id="SSF64288">
    <property type="entry name" value="Chorismate lyase-like"/>
    <property type="match status" value="1"/>
</dbReference>
<protein>
    <submittedName>
        <fullName evidence="5">GntR family transcriptional regulator</fullName>
    </submittedName>
</protein>
<evidence type="ECO:0000313" key="5">
    <source>
        <dbReference type="EMBL" id="TPG38051.1"/>
    </source>
</evidence>
<dbReference type="CDD" id="cd07377">
    <property type="entry name" value="WHTH_GntR"/>
    <property type="match status" value="1"/>
</dbReference>
<sequence length="304" mass="32780">MDDHSRSRKVRSFLLVRSYRLLGWLVNAQGDRINSVMPSIASPPRYVALARQIAAEIAEGQHPLGSQLLPEVEMAAERGVSRATMRAALDRLEGLGLISRRRRAGTRVAALQPADRGVYQQSLAGVGDLLQYAAQTRREIISLKPVVSDGPMERELGLRAGQRWLQITSLRVPADSGAALCWTETYAGADVAPADLEQRLRGAEAAELIATVLATWSGRPITEVVQEIKATGIPAGPVARALGVKAGEHALEITRRYLDSSGAPLSVSISLHPAGRFTSVSRLRRAAESSTRRVATTAGIQESR</sequence>
<evidence type="ECO:0000259" key="4">
    <source>
        <dbReference type="PROSITE" id="PS50949"/>
    </source>
</evidence>
<proteinExistence type="predicted"/>
<dbReference type="GO" id="GO:0003677">
    <property type="term" value="F:DNA binding"/>
    <property type="evidence" value="ECO:0007669"/>
    <property type="project" value="UniProtKB-KW"/>
</dbReference>
<dbReference type="SUPFAM" id="SSF46785">
    <property type="entry name" value="Winged helix' DNA-binding domain"/>
    <property type="match status" value="1"/>
</dbReference>
<dbReference type="GO" id="GO:0003700">
    <property type="term" value="F:DNA-binding transcription factor activity"/>
    <property type="evidence" value="ECO:0007669"/>
    <property type="project" value="InterPro"/>
</dbReference>
<dbReference type="GO" id="GO:0045892">
    <property type="term" value="P:negative regulation of DNA-templated transcription"/>
    <property type="evidence" value="ECO:0007669"/>
    <property type="project" value="TreeGrafter"/>
</dbReference>
<keyword evidence="1" id="KW-0805">Transcription regulation</keyword>
<dbReference type="InterPro" id="IPR036388">
    <property type="entry name" value="WH-like_DNA-bd_sf"/>
</dbReference>
<dbReference type="Proteomes" id="UP000317078">
    <property type="component" value="Unassembled WGS sequence"/>
</dbReference>
<name>A0A502EPA1_9PROT</name>
<dbReference type="Pfam" id="PF00392">
    <property type="entry name" value="GntR"/>
    <property type="match status" value="1"/>
</dbReference>
<dbReference type="SMART" id="SM00345">
    <property type="entry name" value="HTH_GNTR"/>
    <property type="match status" value="1"/>
</dbReference>
<reference evidence="5 6" key="1">
    <citation type="journal article" date="2019" name="Environ. Microbiol.">
        <title>Species interactions and distinct microbial communities in high Arctic permafrost affected cryosols are associated with the CH4 and CO2 gas fluxes.</title>
        <authorList>
            <person name="Altshuler I."/>
            <person name="Hamel J."/>
            <person name="Turney S."/>
            <person name="Magnuson E."/>
            <person name="Levesque R."/>
            <person name="Greer C."/>
            <person name="Whyte L.G."/>
        </authorList>
    </citation>
    <scope>NUCLEOTIDE SEQUENCE [LARGE SCALE GENOMIC DNA]</scope>
    <source>
        <strain evidence="5 6">S9.3B</strain>
    </source>
</reference>
<organism evidence="5 6">
    <name type="scientific">Muricoccus nepalensis</name>
    <dbReference type="NCBI Taxonomy" id="1854500"/>
    <lineage>
        <taxon>Bacteria</taxon>
        <taxon>Pseudomonadati</taxon>
        <taxon>Pseudomonadota</taxon>
        <taxon>Alphaproteobacteria</taxon>
        <taxon>Acetobacterales</taxon>
        <taxon>Roseomonadaceae</taxon>
        <taxon>Muricoccus</taxon>
    </lineage>
</organism>
<dbReference type="PROSITE" id="PS50949">
    <property type="entry name" value="HTH_GNTR"/>
    <property type="match status" value="1"/>
</dbReference>
<dbReference type="PRINTS" id="PR00035">
    <property type="entry name" value="HTHGNTR"/>
</dbReference>
<dbReference type="EMBL" id="RCZP01000080">
    <property type="protein sequence ID" value="TPG38051.1"/>
    <property type="molecule type" value="Genomic_DNA"/>
</dbReference>
<feature type="domain" description="HTH gntR-type" evidence="4">
    <location>
        <begin position="43"/>
        <end position="111"/>
    </location>
</feature>
<gene>
    <name evidence="5" type="ORF">EAH89_29650</name>
</gene>
<dbReference type="AlphaFoldDB" id="A0A502EPA1"/>
<dbReference type="Gene3D" id="3.40.1410.10">
    <property type="entry name" value="Chorismate lyase-like"/>
    <property type="match status" value="1"/>
</dbReference>
<dbReference type="InterPro" id="IPR000524">
    <property type="entry name" value="Tscrpt_reg_HTH_GntR"/>
</dbReference>
<evidence type="ECO:0000256" key="3">
    <source>
        <dbReference type="ARBA" id="ARBA00023163"/>
    </source>
</evidence>
<dbReference type="PANTHER" id="PTHR44846:SF17">
    <property type="entry name" value="GNTR-FAMILY TRANSCRIPTIONAL REGULATOR"/>
    <property type="match status" value="1"/>
</dbReference>
<keyword evidence="3" id="KW-0804">Transcription</keyword>
<dbReference type="InterPro" id="IPR028978">
    <property type="entry name" value="Chorismate_lyase_/UTRA_dom_sf"/>
</dbReference>
<evidence type="ECO:0000256" key="2">
    <source>
        <dbReference type="ARBA" id="ARBA00023125"/>
    </source>
</evidence>
<dbReference type="InterPro" id="IPR050679">
    <property type="entry name" value="Bact_HTH_transcr_reg"/>
</dbReference>
<evidence type="ECO:0000313" key="6">
    <source>
        <dbReference type="Proteomes" id="UP000317078"/>
    </source>
</evidence>
<dbReference type="Pfam" id="PF07702">
    <property type="entry name" value="UTRA"/>
    <property type="match status" value="1"/>
</dbReference>
<evidence type="ECO:0000256" key="1">
    <source>
        <dbReference type="ARBA" id="ARBA00023015"/>
    </source>
</evidence>